<sequence>MDEINTVKLEKIFANYISIVNQMSAHYEEQFLGETQIVQDIKCATVGDFVQLLNNKDVDIVPRTSYFQAYAKVGKLSHTFNEVYQLLDSMPPLHYEEDHHRLIQSMLNLALKIGNFISE</sequence>
<protein>
    <submittedName>
        <fullName evidence="1">Uncharacterized protein</fullName>
    </submittedName>
</protein>
<evidence type="ECO:0000313" key="1">
    <source>
        <dbReference type="EMBL" id="KAK2144425.1"/>
    </source>
</evidence>
<dbReference type="Proteomes" id="UP001208570">
    <property type="component" value="Unassembled WGS sequence"/>
</dbReference>
<name>A0AAD9J2F8_9ANNE</name>
<reference evidence="1" key="1">
    <citation type="journal article" date="2023" name="Mol. Biol. Evol.">
        <title>Third-Generation Sequencing Reveals the Adaptive Role of the Epigenome in Three Deep-Sea Polychaetes.</title>
        <authorList>
            <person name="Perez M."/>
            <person name="Aroh O."/>
            <person name="Sun Y."/>
            <person name="Lan Y."/>
            <person name="Juniper S.K."/>
            <person name="Young C.R."/>
            <person name="Angers B."/>
            <person name="Qian P.Y."/>
        </authorList>
    </citation>
    <scope>NUCLEOTIDE SEQUENCE</scope>
    <source>
        <strain evidence="1">P08H-3</strain>
    </source>
</reference>
<evidence type="ECO:0000313" key="2">
    <source>
        <dbReference type="Proteomes" id="UP001208570"/>
    </source>
</evidence>
<accession>A0AAD9J2F8</accession>
<dbReference type="AlphaFoldDB" id="A0AAD9J2F8"/>
<proteinExistence type="predicted"/>
<gene>
    <name evidence="1" type="ORF">LSH36_758g01053</name>
</gene>
<organism evidence="1 2">
    <name type="scientific">Paralvinella palmiformis</name>
    <dbReference type="NCBI Taxonomy" id="53620"/>
    <lineage>
        <taxon>Eukaryota</taxon>
        <taxon>Metazoa</taxon>
        <taxon>Spiralia</taxon>
        <taxon>Lophotrochozoa</taxon>
        <taxon>Annelida</taxon>
        <taxon>Polychaeta</taxon>
        <taxon>Sedentaria</taxon>
        <taxon>Canalipalpata</taxon>
        <taxon>Terebellida</taxon>
        <taxon>Terebelliformia</taxon>
        <taxon>Alvinellidae</taxon>
        <taxon>Paralvinella</taxon>
    </lineage>
</organism>
<dbReference type="EMBL" id="JAODUP010000758">
    <property type="protein sequence ID" value="KAK2144425.1"/>
    <property type="molecule type" value="Genomic_DNA"/>
</dbReference>
<keyword evidence="2" id="KW-1185">Reference proteome</keyword>
<comment type="caution">
    <text evidence="1">The sequence shown here is derived from an EMBL/GenBank/DDBJ whole genome shotgun (WGS) entry which is preliminary data.</text>
</comment>